<keyword evidence="1" id="KW-0472">Membrane</keyword>
<accession>K1ZK24</accession>
<evidence type="ECO:0000256" key="1">
    <source>
        <dbReference type="SAM" id="Phobius"/>
    </source>
</evidence>
<sequence length="208" mass="23331">MRNEISTLGVRNEISTLGVKKLSRKGFTLVELVVVVTIVAILAAIGYISYSSNIIDARDTQRQSDIDGLKIDLKTHKQKEWAYPLPVNSFTLTNSGVVAYQWVLSDAIISNVLKNISKDPKTRNWYTYWVNSNRQQFQIALTKENQDSLRSVVEGDYKSVAKDLFPTLLVAYSGTTVDMSGSIDNPNRKLFILNNGSYNLPYDMAGQL</sequence>
<name>K1ZK24_9BACT</name>
<proteinExistence type="predicted"/>
<dbReference type="EMBL" id="AMFJ01028741">
    <property type="protein sequence ID" value="EKD44773.1"/>
    <property type="molecule type" value="Genomic_DNA"/>
</dbReference>
<evidence type="ECO:0008006" key="3">
    <source>
        <dbReference type="Google" id="ProtNLM"/>
    </source>
</evidence>
<feature type="non-terminal residue" evidence="2">
    <location>
        <position position="208"/>
    </location>
</feature>
<reference evidence="2" key="1">
    <citation type="journal article" date="2012" name="Science">
        <title>Fermentation, hydrogen, and sulfur metabolism in multiple uncultivated bacterial phyla.</title>
        <authorList>
            <person name="Wrighton K.C."/>
            <person name="Thomas B.C."/>
            <person name="Sharon I."/>
            <person name="Miller C.S."/>
            <person name="Castelle C.J."/>
            <person name="VerBerkmoes N.C."/>
            <person name="Wilkins M.J."/>
            <person name="Hettich R.L."/>
            <person name="Lipton M.S."/>
            <person name="Williams K.H."/>
            <person name="Long P.E."/>
            <person name="Banfield J.F."/>
        </authorList>
    </citation>
    <scope>NUCLEOTIDE SEQUENCE [LARGE SCALE GENOMIC DNA]</scope>
</reference>
<dbReference type="PROSITE" id="PS00409">
    <property type="entry name" value="PROKAR_NTER_METHYL"/>
    <property type="match status" value="1"/>
</dbReference>
<dbReference type="InterPro" id="IPR012902">
    <property type="entry name" value="N_methyl_site"/>
</dbReference>
<dbReference type="NCBIfam" id="TIGR02532">
    <property type="entry name" value="IV_pilin_GFxxxE"/>
    <property type="match status" value="1"/>
</dbReference>
<keyword evidence="1" id="KW-0812">Transmembrane</keyword>
<comment type="caution">
    <text evidence="2">The sequence shown here is derived from an EMBL/GenBank/DDBJ whole genome shotgun (WGS) entry which is preliminary data.</text>
</comment>
<feature type="transmembrane region" description="Helical" evidence="1">
    <location>
        <begin position="29"/>
        <end position="50"/>
    </location>
</feature>
<dbReference type="AlphaFoldDB" id="K1ZK24"/>
<keyword evidence="1" id="KW-1133">Transmembrane helix</keyword>
<gene>
    <name evidence="2" type="ORF">ACD_71C00010G0005</name>
</gene>
<dbReference type="Pfam" id="PF07963">
    <property type="entry name" value="N_methyl"/>
    <property type="match status" value="1"/>
</dbReference>
<organism evidence="2">
    <name type="scientific">uncultured bacterium</name>
    <name type="common">gcode 4</name>
    <dbReference type="NCBI Taxonomy" id="1234023"/>
    <lineage>
        <taxon>Bacteria</taxon>
        <taxon>environmental samples</taxon>
    </lineage>
</organism>
<dbReference type="InterPro" id="IPR045584">
    <property type="entry name" value="Pilin-like"/>
</dbReference>
<protein>
    <recommendedName>
        <fullName evidence="3">Prepilin-type N-terminal cleavage/methylation domain-containing protein</fullName>
    </recommendedName>
</protein>
<dbReference type="Gene3D" id="3.30.700.10">
    <property type="entry name" value="Glycoprotein, Type 4 Pilin"/>
    <property type="match status" value="1"/>
</dbReference>
<dbReference type="SUPFAM" id="SSF54523">
    <property type="entry name" value="Pili subunits"/>
    <property type="match status" value="1"/>
</dbReference>
<evidence type="ECO:0000313" key="2">
    <source>
        <dbReference type="EMBL" id="EKD44773.1"/>
    </source>
</evidence>